<evidence type="ECO:0000256" key="3">
    <source>
        <dbReference type="ARBA" id="ARBA00022630"/>
    </source>
</evidence>
<evidence type="ECO:0000256" key="1">
    <source>
        <dbReference type="ARBA" id="ARBA00001917"/>
    </source>
</evidence>
<sequence>MDLSTTYLGTRLRSPLVVGACAPLSEKIDHLRHMEDAGAAAIVLHSLFEEQLRQDRLGFHHHLTHGTESFAEALSYCPEPDVFHVGPEQYLEHIHQAKAIVDTPIIASLNGATIGGWTNYAKKIEEAGADALELNIYTVPTEMAIAGAEIEQSYIDIVHTVTSTVNIPVAIKLSPFFSNLAYMAKRLTDAGVNGLVLFNRFYQPDIDIETLEVRPNLLLSTPQDIRLPLRWIAILYGTLPVDFAATSGIHTAADVLKMMMVGANATMLVSVLIRHGIDHLRTLEHALCQWLKEHEYESIQQLQGSMSQVNCPDPSAFERVQYIEALQTYHSLGLMPMRV</sequence>
<comment type="cofactor">
    <cofactor evidence="1">
        <name>FMN</name>
        <dbReference type="ChEBI" id="CHEBI:58210"/>
    </cofactor>
</comment>
<protein>
    <submittedName>
        <fullName evidence="8">Dihydroorotate oxidase, putative</fullName>
    </submittedName>
</protein>
<dbReference type="GO" id="GO:0044205">
    <property type="term" value="P:'de novo' UMP biosynthetic process"/>
    <property type="evidence" value="ECO:0007669"/>
    <property type="project" value="UniProtKB-UniPathway"/>
</dbReference>
<gene>
    <name evidence="8" type="primary">pyrD</name>
    <name evidence="8" type="ordered locus">AM1_D0141</name>
</gene>
<dbReference type="PANTHER" id="PTHR48109">
    <property type="entry name" value="DIHYDROOROTATE DEHYDROGENASE (QUINONE), MITOCHONDRIAL-RELATED"/>
    <property type="match status" value="1"/>
</dbReference>
<dbReference type="KEGG" id="amr:AM1_D0141"/>
<reference evidence="8 9" key="1">
    <citation type="journal article" date="2008" name="Proc. Natl. Acad. Sci. U.S.A.">
        <title>Niche adaptation and genome expansion in the chlorophyll d-producing cyanobacterium Acaryochloris marina.</title>
        <authorList>
            <person name="Swingley W.D."/>
            <person name="Chen M."/>
            <person name="Cheung P.C."/>
            <person name="Conrad A.L."/>
            <person name="Dejesa L.C."/>
            <person name="Hao J."/>
            <person name="Honchak B.M."/>
            <person name="Karbach L.E."/>
            <person name="Kurdoglu A."/>
            <person name="Lahiri S."/>
            <person name="Mastrian S.D."/>
            <person name="Miyashita H."/>
            <person name="Page L."/>
            <person name="Ramakrishna P."/>
            <person name="Satoh S."/>
            <person name="Sattley W.M."/>
            <person name="Shimada Y."/>
            <person name="Taylor H.L."/>
            <person name="Tomo T."/>
            <person name="Tsuchiya T."/>
            <person name="Wang Z.T."/>
            <person name="Raymond J."/>
            <person name="Mimuro M."/>
            <person name="Blankenship R.E."/>
            <person name="Touchman J.W."/>
        </authorList>
    </citation>
    <scope>NUCLEOTIDE SEQUENCE [LARGE SCALE GENOMIC DNA]</scope>
    <source>
        <strain evidence="9">MBIC 11017</strain>
        <plasmid evidence="9">Plasmid pREB4</plasmid>
    </source>
</reference>
<geneLocation type="plasmid" evidence="8 9">
    <name>pREB4</name>
</geneLocation>
<dbReference type="GO" id="GO:0004152">
    <property type="term" value="F:dihydroorotate dehydrogenase activity"/>
    <property type="evidence" value="ECO:0007669"/>
    <property type="project" value="InterPro"/>
</dbReference>
<dbReference type="InterPro" id="IPR005720">
    <property type="entry name" value="Dihydroorotate_DH_cat"/>
</dbReference>
<dbReference type="Gene3D" id="3.20.20.70">
    <property type="entry name" value="Aldolase class I"/>
    <property type="match status" value="1"/>
</dbReference>
<dbReference type="EMBL" id="CP000841">
    <property type="protein sequence ID" value="ABW32636.1"/>
    <property type="molecule type" value="Genomic_DNA"/>
</dbReference>
<dbReference type="SUPFAM" id="SSF51395">
    <property type="entry name" value="FMN-linked oxidoreductases"/>
    <property type="match status" value="1"/>
</dbReference>
<dbReference type="InterPro" id="IPR050074">
    <property type="entry name" value="DHO_dehydrogenase"/>
</dbReference>
<accession>A8ZNQ0</accession>
<name>A8ZNQ0_ACAM1</name>
<keyword evidence="4" id="KW-0288">FMN</keyword>
<evidence type="ECO:0000256" key="6">
    <source>
        <dbReference type="ARBA" id="ARBA00023002"/>
    </source>
</evidence>
<dbReference type="GO" id="GO:0005737">
    <property type="term" value="C:cytoplasm"/>
    <property type="evidence" value="ECO:0007669"/>
    <property type="project" value="InterPro"/>
</dbReference>
<dbReference type="PIRSF" id="PIRSF000164">
    <property type="entry name" value="DHO_oxidase"/>
    <property type="match status" value="1"/>
</dbReference>
<proteinExistence type="predicted"/>
<keyword evidence="9" id="KW-1185">Reference proteome</keyword>
<dbReference type="PANTHER" id="PTHR48109:SF3">
    <property type="entry name" value="SLL0744 PROTEIN"/>
    <property type="match status" value="1"/>
</dbReference>
<dbReference type="UniPathway" id="UPA00070"/>
<dbReference type="Proteomes" id="UP000000268">
    <property type="component" value="Plasmid pREB4"/>
</dbReference>
<evidence type="ECO:0000259" key="7">
    <source>
        <dbReference type="Pfam" id="PF01180"/>
    </source>
</evidence>
<organism evidence="8 9">
    <name type="scientific">Acaryochloris marina (strain MBIC 11017)</name>
    <dbReference type="NCBI Taxonomy" id="329726"/>
    <lineage>
        <taxon>Bacteria</taxon>
        <taxon>Bacillati</taxon>
        <taxon>Cyanobacteriota</taxon>
        <taxon>Cyanophyceae</taxon>
        <taxon>Acaryochloridales</taxon>
        <taxon>Acaryochloridaceae</taxon>
        <taxon>Acaryochloris</taxon>
    </lineage>
</organism>
<dbReference type="InterPro" id="IPR013785">
    <property type="entry name" value="Aldolase_TIM"/>
</dbReference>
<dbReference type="RefSeq" id="WP_012167735.1">
    <property type="nucleotide sequence ID" value="NC_009929.1"/>
</dbReference>
<comment type="pathway">
    <text evidence="2">Pyrimidine metabolism; UMP biosynthesis via de novo pathway.</text>
</comment>
<evidence type="ECO:0000313" key="8">
    <source>
        <dbReference type="EMBL" id="ABW32636.1"/>
    </source>
</evidence>
<evidence type="ECO:0000313" key="9">
    <source>
        <dbReference type="Proteomes" id="UP000000268"/>
    </source>
</evidence>
<evidence type="ECO:0000256" key="5">
    <source>
        <dbReference type="ARBA" id="ARBA00022975"/>
    </source>
</evidence>
<dbReference type="OrthoDB" id="9794954at2"/>
<dbReference type="NCBIfam" id="NF005741">
    <property type="entry name" value="PRK07565.1"/>
    <property type="match status" value="1"/>
</dbReference>
<dbReference type="InterPro" id="IPR012135">
    <property type="entry name" value="Dihydroorotate_DH_1_2"/>
</dbReference>
<dbReference type="AlphaFoldDB" id="A8ZNQ0"/>
<feature type="domain" description="Dihydroorotate dehydrogenase catalytic" evidence="7">
    <location>
        <begin position="89"/>
        <end position="287"/>
    </location>
</feature>
<evidence type="ECO:0000256" key="4">
    <source>
        <dbReference type="ARBA" id="ARBA00022643"/>
    </source>
</evidence>
<keyword evidence="8" id="KW-0614">Plasmid</keyword>
<evidence type="ECO:0000256" key="2">
    <source>
        <dbReference type="ARBA" id="ARBA00004725"/>
    </source>
</evidence>
<keyword evidence="3" id="KW-0285">Flavoprotein</keyword>
<dbReference type="CDD" id="cd04739">
    <property type="entry name" value="DHOD_like"/>
    <property type="match status" value="1"/>
</dbReference>
<keyword evidence="6" id="KW-0560">Oxidoreductase</keyword>
<keyword evidence="5" id="KW-0665">Pyrimidine biosynthesis</keyword>
<dbReference type="GO" id="GO:0006207">
    <property type="term" value="P:'de novo' pyrimidine nucleobase biosynthetic process"/>
    <property type="evidence" value="ECO:0007669"/>
    <property type="project" value="TreeGrafter"/>
</dbReference>
<dbReference type="Pfam" id="PF01180">
    <property type="entry name" value="DHO_dh"/>
    <property type="match status" value="1"/>
</dbReference>
<dbReference type="HOGENOM" id="CLU_042042_4_0_3"/>